<reference evidence="12" key="1">
    <citation type="journal article" date="2014" name="Int. J. Syst. Evol. Microbiol.">
        <title>Complete genome sequence of Corynebacterium casei LMG S-19264T (=DSM 44701T), isolated from a smear-ripened cheese.</title>
        <authorList>
            <consortium name="US DOE Joint Genome Institute (JGI-PGF)"/>
            <person name="Walter F."/>
            <person name="Albersmeier A."/>
            <person name="Kalinowski J."/>
            <person name="Ruckert C."/>
        </authorList>
    </citation>
    <scope>NUCLEOTIDE SEQUENCE</scope>
    <source>
        <strain evidence="12">CGMCC 1.12726</strain>
    </source>
</reference>
<comment type="function">
    <text evidence="8">Part of the outer membrane protein assembly complex, which is involved in assembly and insertion of beta-barrel proteins into the outer membrane.</text>
</comment>
<feature type="signal peptide" evidence="8">
    <location>
        <begin position="1"/>
        <end position="25"/>
    </location>
</feature>
<dbReference type="PROSITE" id="PS51779">
    <property type="entry name" value="POTRA"/>
    <property type="match status" value="4"/>
</dbReference>
<keyword evidence="4 8" id="KW-0732">Signal</keyword>
<keyword evidence="6 8" id="KW-0472">Membrane</keyword>
<evidence type="ECO:0000256" key="8">
    <source>
        <dbReference type="HAMAP-Rule" id="MF_01430"/>
    </source>
</evidence>
<evidence type="ECO:0000256" key="5">
    <source>
        <dbReference type="ARBA" id="ARBA00022737"/>
    </source>
</evidence>
<dbReference type="EMBL" id="BMFO01000001">
    <property type="protein sequence ID" value="GGF84035.1"/>
    <property type="molecule type" value="Genomic_DNA"/>
</dbReference>
<accession>A0A917FJA7</accession>
<keyword evidence="5 8" id="KW-0677">Repeat</keyword>
<dbReference type="Pfam" id="PF01103">
    <property type="entry name" value="Omp85"/>
    <property type="match status" value="1"/>
</dbReference>
<comment type="subcellular location">
    <subcellularLocation>
        <location evidence="8">Cell outer membrane</location>
    </subcellularLocation>
    <subcellularLocation>
        <location evidence="1">Membrane</location>
    </subcellularLocation>
</comment>
<evidence type="ECO:0000256" key="2">
    <source>
        <dbReference type="ARBA" id="ARBA00022452"/>
    </source>
</evidence>
<comment type="subunit">
    <text evidence="8">Part of the Bam complex.</text>
</comment>
<dbReference type="FunFam" id="3.10.20.310:FF:000002">
    <property type="entry name" value="Outer membrane protein assembly factor BamA"/>
    <property type="match status" value="1"/>
</dbReference>
<dbReference type="PANTHER" id="PTHR12815">
    <property type="entry name" value="SORTING AND ASSEMBLY MACHINERY SAMM50 PROTEIN FAMILY MEMBER"/>
    <property type="match status" value="1"/>
</dbReference>
<feature type="domain" description="POTRA" evidence="11">
    <location>
        <begin position="354"/>
        <end position="428"/>
    </location>
</feature>
<dbReference type="Pfam" id="PF07244">
    <property type="entry name" value="POTRA"/>
    <property type="match status" value="4"/>
</dbReference>
<evidence type="ECO:0000256" key="1">
    <source>
        <dbReference type="ARBA" id="ARBA00004370"/>
    </source>
</evidence>
<evidence type="ECO:0000256" key="4">
    <source>
        <dbReference type="ARBA" id="ARBA00022729"/>
    </source>
</evidence>
<dbReference type="RefSeq" id="WP_188446960.1">
    <property type="nucleotide sequence ID" value="NZ_BMFO01000001.1"/>
</dbReference>
<dbReference type="GO" id="GO:1990063">
    <property type="term" value="C:Bam protein complex"/>
    <property type="evidence" value="ECO:0007669"/>
    <property type="project" value="TreeGrafter"/>
</dbReference>
<dbReference type="PANTHER" id="PTHR12815:SF23">
    <property type="entry name" value="OUTER MEMBRANE PROTEIN ASSEMBLY FACTOR BAMA"/>
    <property type="match status" value="1"/>
</dbReference>
<evidence type="ECO:0000256" key="7">
    <source>
        <dbReference type="ARBA" id="ARBA00023237"/>
    </source>
</evidence>
<gene>
    <name evidence="12" type="primary">oma</name>
    <name evidence="8" type="synonym">bamA</name>
    <name evidence="12" type="ORF">GCM10010960_02700</name>
</gene>
<feature type="region of interest" description="Disordered" evidence="10">
    <location>
        <begin position="573"/>
        <end position="598"/>
    </location>
</feature>
<proteinExistence type="inferred from homology"/>
<protein>
    <recommendedName>
        <fullName evidence="8 9">Outer membrane protein assembly factor BamA</fullName>
    </recommendedName>
</protein>
<dbReference type="PIRSF" id="PIRSF006076">
    <property type="entry name" value="OM_assembly_OMP85"/>
    <property type="match status" value="1"/>
</dbReference>
<reference evidence="12" key="2">
    <citation type="submission" date="2020-09" db="EMBL/GenBank/DDBJ databases">
        <authorList>
            <person name="Sun Q."/>
            <person name="Zhou Y."/>
        </authorList>
    </citation>
    <scope>NUCLEOTIDE SEQUENCE</scope>
    <source>
        <strain evidence="12">CGMCC 1.12726</strain>
    </source>
</reference>
<comment type="caution">
    <text evidence="12">The sequence shown here is derived from an EMBL/GenBank/DDBJ whole genome shotgun (WGS) entry which is preliminary data.</text>
</comment>
<feature type="domain" description="POTRA" evidence="11">
    <location>
        <begin position="31"/>
        <end position="98"/>
    </location>
</feature>
<feature type="chain" id="PRO_5038203037" description="Outer membrane protein assembly factor BamA" evidence="8">
    <location>
        <begin position="26"/>
        <end position="840"/>
    </location>
</feature>
<feature type="domain" description="POTRA" evidence="11">
    <location>
        <begin position="182"/>
        <end position="270"/>
    </location>
</feature>
<dbReference type="HAMAP" id="MF_01430">
    <property type="entry name" value="OM_assembly_BamA"/>
    <property type="match status" value="1"/>
</dbReference>
<evidence type="ECO:0000313" key="13">
    <source>
        <dbReference type="Proteomes" id="UP000632858"/>
    </source>
</evidence>
<dbReference type="AlphaFoldDB" id="A0A917FJA7"/>
<dbReference type="GO" id="GO:0043165">
    <property type="term" value="P:Gram-negative-bacterium-type cell outer membrane assembly"/>
    <property type="evidence" value="ECO:0007669"/>
    <property type="project" value="UniProtKB-UniRule"/>
</dbReference>
<dbReference type="GO" id="GO:0051205">
    <property type="term" value="P:protein insertion into membrane"/>
    <property type="evidence" value="ECO:0007669"/>
    <property type="project" value="UniProtKB-UniRule"/>
</dbReference>
<dbReference type="InterPro" id="IPR034746">
    <property type="entry name" value="POTRA"/>
</dbReference>
<keyword evidence="7 8" id="KW-0998">Cell outer membrane</keyword>
<sequence length="840" mass="93071" precursor="true">MTSPKFRKSLLCLSLAVALGQPVHAQVADTFVAGDIRVDGLQRISAGTVFTYLPIEKGDEVTGAKTTEAIRALYKTGFFSDVRFERQGDILVVSVVERPSINTLTLKGNKEIKTEDLLKGLKGIGLAEGETYNPLNLDRVTQELLRQYNNKGKYGVTITPTVATIDRNRVDVTLDIAEGKGARLRDINIVGNAVYADDVLREGWESNTSNWLSWYKRDDQYSREKLSGDLEKLSDYYLDRGYVDFNVESTQVAITPDKKDIFLTANVTEGEVYKVSSVKVSGDTIVPVAEVEKLVLVRAGNTFSRQLLTATNDRITAMLGNIGYAFAEVNPVPEIDREGREIGIDFVVTPGPRVQVRRIEIEGNVRTNDEVVRREMRQFENSWYSQSALDRSKIRLQRLGFFETVEVESKPVPGRPDQVDVVMKVKERNSGSFVFGLGYQQLYGMTASVQLSENNFLGTGNRMAVSVQNNSYSKRLSFSYTDPYFTENGVSVGYNVSFSDYNQGDFNTARYTSKNFNFESVIGIPLSETDSVQFALGFDKIDLTTTLGSTPKPLIDYLDDILGTQPYFPCFPSVDDDNNPATPSENDDNNPAAPDPDICGFNQTWPTRQVRAQAGWGRDSRNDYLLPTAGTYHRIGAEFSFPGSDISYYKLSYQFEHYRPLNSWLVLKIGTDLGYGDSYGNSGGYGLPFFKNFYVGGPQSVRGYEANTLGPSYGTCAIVAPATTCVPNYLQPLGGALKVAGTFELLFPKLFNSRGTRLSAFLDYGNAFAGSFDYSGYTDPSVGAVYGTEKFKLNALRASAGVALQWQAPVGPISISYAMPINEGELDRVERLQFTFGQQF</sequence>
<evidence type="ECO:0000256" key="6">
    <source>
        <dbReference type="ARBA" id="ARBA00023136"/>
    </source>
</evidence>
<evidence type="ECO:0000313" key="12">
    <source>
        <dbReference type="EMBL" id="GGF84035.1"/>
    </source>
</evidence>
<dbReference type="NCBIfam" id="TIGR03303">
    <property type="entry name" value="OM_YaeT"/>
    <property type="match status" value="1"/>
</dbReference>
<dbReference type="Proteomes" id="UP000632858">
    <property type="component" value="Unassembled WGS sequence"/>
</dbReference>
<keyword evidence="3 8" id="KW-0812">Transmembrane</keyword>
<dbReference type="Gene3D" id="3.10.20.310">
    <property type="entry name" value="membrane protein fhac"/>
    <property type="match status" value="5"/>
</dbReference>
<dbReference type="InterPro" id="IPR023707">
    <property type="entry name" value="OM_assembly_BamA"/>
</dbReference>
<evidence type="ECO:0000256" key="3">
    <source>
        <dbReference type="ARBA" id="ARBA00022692"/>
    </source>
</evidence>
<name>A0A917FJA7_9GAMM</name>
<dbReference type="Gene3D" id="2.40.160.50">
    <property type="entry name" value="membrane protein fhac: a member of the omp85/tpsb transporter family"/>
    <property type="match status" value="1"/>
</dbReference>
<keyword evidence="13" id="KW-1185">Reference proteome</keyword>
<dbReference type="InterPro" id="IPR039910">
    <property type="entry name" value="D15-like"/>
</dbReference>
<dbReference type="InterPro" id="IPR010827">
    <property type="entry name" value="BamA/TamA_POTRA"/>
</dbReference>
<evidence type="ECO:0000259" key="11">
    <source>
        <dbReference type="PROSITE" id="PS51779"/>
    </source>
</evidence>
<feature type="domain" description="POTRA" evidence="11">
    <location>
        <begin position="273"/>
        <end position="351"/>
    </location>
</feature>
<evidence type="ECO:0000256" key="9">
    <source>
        <dbReference type="NCBIfam" id="TIGR03303"/>
    </source>
</evidence>
<dbReference type="InterPro" id="IPR000184">
    <property type="entry name" value="Bac_surfAg_D15"/>
</dbReference>
<keyword evidence="2 8" id="KW-1134">Transmembrane beta strand</keyword>
<evidence type="ECO:0000256" key="10">
    <source>
        <dbReference type="SAM" id="MobiDB-lite"/>
    </source>
</evidence>
<organism evidence="12 13">
    <name type="scientific">Arenimonas maotaiensis</name>
    <dbReference type="NCBI Taxonomy" id="1446479"/>
    <lineage>
        <taxon>Bacteria</taxon>
        <taxon>Pseudomonadati</taxon>
        <taxon>Pseudomonadota</taxon>
        <taxon>Gammaproteobacteria</taxon>
        <taxon>Lysobacterales</taxon>
        <taxon>Lysobacteraceae</taxon>
        <taxon>Arenimonas</taxon>
    </lineage>
</organism>
<comment type="similarity">
    <text evidence="8">Belongs to the BamA family.</text>
</comment>